<protein>
    <submittedName>
        <fullName evidence="5">PREDICTED: nuclear</fullName>
    </submittedName>
</protein>
<feature type="compositionally biased region" description="Basic and acidic residues" evidence="3">
    <location>
        <begin position="42"/>
        <end position="58"/>
    </location>
</feature>
<dbReference type="GO" id="GO:0006355">
    <property type="term" value="P:regulation of DNA-templated transcription"/>
    <property type="evidence" value="ECO:0007669"/>
    <property type="project" value="TreeGrafter"/>
</dbReference>
<feature type="compositionally biased region" description="Acidic residues" evidence="3">
    <location>
        <begin position="221"/>
        <end position="261"/>
    </location>
</feature>
<feature type="compositionally biased region" description="Basic and acidic residues" evidence="3">
    <location>
        <begin position="200"/>
        <end position="210"/>
    </location>
</feature>
<keyword evidence="2" id="KW-0539">Nucleus</keyword>
<dbReference type="GO" id="GO:0046982">
    <property type="term" value="F:protein heterodimerization activity"/>
    <property type="evidence" value="ECO:0007669"/>
    <property type="project" value="InterPro"/>
</dbReference>
<dbReference type="InterPro" id="IPR050568">
    <property type="entry name" value="Transcr_DNA_Rep_Reg"/>
</dbReference>
<dbReference type="PANTHER" id="PTHR10252:SF54">
    <property type="entry name" value="CHROMATIN ACCESSIBILITY COMPLEX PROTEIN 1"/>
    <property type="match status" value="1"/>
</dbReference>
<dbReference type="InterPro" id="IPR009072">
    <property type="entry name" value="Histone-fold"/>
</dbReference>
<dbReference type="InParanoid" id="A0A5E4EW89"/>
<feature type="compositionally biased region" description="Acidic residues" evidence="3">
    <location>
        <begin position="23"/>
        <end position="41"/>
    </location>
</feature>
<evidence type="ECO:0000256" key="3">
    <source>
        <dbReference type="SAM" id="MobiDB-lite"/>
    </source>
</evidence>
<comment type="subcellular location">
    <subcellularLocation>
        <location evidence="1">Nucleus</location>
    </subcellularLocation>
</comment>
<dbReference type="InterPro" id="IPR003958">
    <property type="entry name" value="CBFA_NFYB_domain"/>
</dbReference>
<evidence type="ECO:0000256" key="1">
    <source>
        <dbReference type="ARBA" id="ARBA00004123"/>
    </source>
</evidence>
<feature type="region of interest" description="Disordered" evidence="3">
    <location>
        <begin position="148"/>
        <end position="274"/>
    </location>
</feature>
<evidence type="ECO:0000313" key="6">
    <source>
        <dbReference type="Proteomes" id="UP000327085"/>
    </source>
</evidence>
<feature type="domain" description="Transcription factor CBF/NF-Y/archaeal histone" evidence="4">
    <location>
        <begin position="76"/>
        <end position="139"/>
    </location>
</feature>
<feature type="compositionally biased region" description="Basic and acidic residues" evidence="3">
    <location>
        <begin position="1"/>
        <end position="22"/>
    </location>
</feature>
<gene>
    <name evidence="5" type="ORF">ALMOND_2B008368</name>
</gene>
<dbReference type="OMA" id="HIEVMEQ"/>
<dbReference type="SUPFAM" id="SSF47113">
    <property type="entry name" value="Histone-fold"/>
    <property type="match status" value="1"/>
</dbReference>
<evidence type="ECO:0000259" key="4">
    <source>
        <dbReference type="Pfam" id="PF00808"/>
    </source>
</evidence>
<evidence type="ECO:0000256" key="2">
    <source>
        <dbReference type="ARBA" id="ARBA00023242"/>
    </source>
</evidence>
<dbReference type="Pfam" id="PF00808">
    <property type="entry name" value="CBFD_NFYB_HMF"/>
    <property type="match status" value="1"/>
</dbReference>
<name>A0A5E4EW89_PRUDU</name>
<evidence type="ECO:0000313" key="5">
    <source>
        <dbReference type="EMBL" id="VVA20025.1"/>
    </source>
</evidence>
<feature type="region of interest" description="Disordered" evidence="3">
    <location>
        <begin position="1"/>
        <end position="76"/>
    </location>
</feature>
<dbReference type="CDD" id="cd22929">
    <property type="entry name" value="HFD_POLE4-like"/>
    <property type="match status" value="1"/>
</dbReference>
<reference evidence="6" key="1">
    <citation type="journal article" date="2020" name="Plant J.">
        <title>Transposons played a major role in the diversification between the closely related almond and peach genomes: results from the almond genome sequence.</title>
        <authorList>
            <person name="Alioto T."/>
            <person name="Alexiou K.G."/>
            <person name="Bardil A."/>
            <person name="Barteri F."/>
            <person name="Castanera R."/>
            <person name="Cruz F."/>
            <person name="Dhingra A."/>
            <person name="Duval H."/>
            <person name="Fernandez I Marti A."/>
            <person name="Frias L."/>
            <person name="Galan B."/>
            <person name="Garcia J.L."/>
            <person name="Howad W."/>
            <person name="Gomez-Garrido J."/>
            <person name="Gut M."/>
            <person name="Julca I."/>
            <person name="Morata J."/>
            <person name="Puigdomenech P."/>
            <person name="Ribeca P."/>
            <person name="Rubio Cabetas M.J."/>
            <person name="Vlasova A."/>
            <person name="Wirthensohn M."/>
            <person name="Garcia-Mas J."/>
            <person name="Gabaldon T."/>
            <person name="Casacuberta J.M."/>
            <person name="Arus P."/>
        </authorList>
    </citation>
    <scope>NUCLEOTIDE SEQUENCE [LARGE SCALE GENOMIC DNA]</scope>
    <source>
        <strain evidence="6">cv. Texas</strain>
    </source>
</reference>
<dbReference type="Gene3D" id="1.10.20.10">
    <property type="entry name" value="Histone, subunit A"/>
    <property type="match status" value="1"/>
</dbReference>
<dbReference type="AlphaFoldDB" id="A0A5E4EW89"/>
<dbReference type="GO" id="GO:0000976">
    <property type="term" value="F:transcription cis-regulatory region binding"/>
    <property type="evidence" value="ECO:0007669"/>
    <property type="project" value="TreeGrafter"/>
</dbReference>
<dbReference type="EMBL" id="CABIKO010000040">
    <property type="protein sequence ID" value="VVA20025.1"/>
    <property type="molecule type" value="Genomic_DNA"/>
</dbReference>
<proteinExistence type="predicted"/>
<dbReference type="FunCoup" id="A0A5E4EW89">
    <property type="interactions" value="995"/>
</dbReference>
<dbReference type="Gramene" id="VVA20025">
    <property type="protein sequence ID" value="VVA20025"/>
    <property type="gene ID" value="Prudul26B008368"/>
</dbReference>
<sequence length="274" mass="30683">MAEEQNVAREEDNIAGEEKAEQAEENAEQAEENAEQEEDDPEKAVENAAVKEKAKVAQEEENAEPIRSENSQIRPEFPNTRVKRIMKLDRGINKVNSEALLLVSCSAQLFLEFLAERSAEVATEKKRKIVKLEHMRVAVKRHRPTSDFLLDELPVPSQPSDHQPTDRSSSRTVSHAPAPARRDRNRSRAVSDKPAPAGTRRIDHFFRTKEIPIQTEQSLIETEEASIEIDEAPIETDEGPIETDEASIETDEASIETDEGPIETGEGPIETNES</sequence>
<dbReference type="PANTHER" id="PTHR10252">
    <property type="entry name" value="HISTONE-LIKE TRANSCRIPTION FACTOR CCAAT-RELATED"/>
    <property type="match status" value="1"/>
</dbReference>
<feature type="compositionally biased region" description="Low complexity" evidence="3">
    <location>
        <begin position="262"/>
        <end position="274"/>
    </location>
</feature>
<accession>A0A5E4EW89</accession>
<dbReference type="Proteomes" id="UP000327085">
    <property type="component" value="Chromosome 1"/>
</dbReference>
<dbReference type="GO" id="GO:0005634">
    <property type="term" value="C:nucleus"/>
    <property type="evidence" value="ECO:0007669"/>
    <property type="project" value="UniProtKB-SubCell"/>
</dbReference>
<organism evidence="5 6">
    <name type="scientific">Prunus dulcis</name>
    <name type="common">Almond</name>
    <name type="synonym">Amygdalus dulcis</name>
    <dbReference type="NCBI Taxonomy" id="3755"/>
    <lineage>
        <taxon>Eukaryota</taxon>
        <taxon>Viridiplantae</taxon>
        <taxon>Streptophyta</taxon>
        <taxon>Embryophyta</taxon>
        <taxon>Tracheophyta</taxon>
        <taxon>Spermatophyta</taxon>
        <taxon>Magnoliopsida</taxon>
        <taxon>eudicotyledons</taxon>
        <taxon>Gunneridae</taxon>
        <taxon>Pentapetalae</taxon>
        <taxon>rosids</taxon>
        <taxon>fabids</taxon>
        <taxon>Rosales</taxon>
        <taxon>Rosaceae</taxon>
        <taxon>Amygdaloideae</taxon>
        <taxon>Amygdaleae</taxon>
        <taxon>Prunus</taxon>
    </lineage>
</organism>